<evidence type="ECO:0000313" key="3">
    <source>
        <dbReference type="Proteomes" id="UP000244069"/>
    </source>
</evidence>
<accession>A0A2T6B7Q6</accession>
<dbReference type="OrthoDB" id="7865311at2"/>
<comment type="caution">
    <text evidence="2">The sequence shown here is derived from an EMBL/GenBank/DDBJ whole genome shotgun (WGS) entry which is preliminary data.</text>
</comment>
<dbReference type="Proteomes" id="UP000244069">
    <property type="component" value="Unassembled WGS sequence"/>
</dbReference>
<name>A0A2T6B7Q6_9RHOB</name>
<proteinExistence type="predicted"/>
<reference evidence="2 3" key="1">
    <citation type="submission" date="2018-04" db="EMBL/GenBank/DDBJ databases">
        <title>Genomic Encyclopedia of Archaeal and Bacterial Type Strains, Phase II (KMG-II): from individual species to whole genera.</title>
        <authorList>
            <person name="Goeker M."/>
        </authorList>
    </citation>
    <scope>NUCLEOTIDE SEQUENCE [LARGE SCALE GENOMIC DNA]</scope>
    <source>
        <strain evidence="2 3">DSM 29329</strain>
    </source>
</reference>
<gene>
    <name evidence="2" type="ORF">C8N44_102113</name>
</gene>
<dbReference type="PROSITE" id="PS51257">
    <property type="entry name" value="PROKAR_LIPOPROTEIN"/>
    <property type="match status" value="1"/>
</dbReference>
<dbReference type="RefSeq" id="WP_146178790.1">
    <property type="nucleotide sequence ID" value="NZ_BMEZ01000002.1"/>
</dbReference>
<feature type="region of interest" description="Disordered" evidence="1">
    <location>
        <begin position="34"/>
        <end position="61"/>
    </location>
</feature>
<sequence>MRYGSLLIIAALGLTACSESPQAPMRLSEVETAEGAGAAAVAEGTGGPAAPQADPEAAPEGGMLGYLKEQADAAKAADAEDGVEVAAIAPQGEPARAPQGGGGFLSQLFGGGGGSVEGPELPMAVPGQALPFGEVARSCVSNVQSLGTATDRYPETGSGYTLIDTDPSNPGMRTFYLTGFRDGCARQFTAALAMFGSPETHEQIRYGPAAETLPATGLDSAYEAVKNKVCRVATGEPCGNRMGRLARDTAFVSIYQRFGGNRRKDLLLHDGEVVAIDTHGE</sequence>
<evidence type="ECO:0000313" key="2">
    <source>
        <dbReference type="EMBL" id="PTX52068.1"/>
    </source>
</evidence>
<evidence type="ECO:0000256" key="1">
    <source>
        <dbReference type="SAM" id="MobiDB-lite"/>
    </source>
</evidence>
<keyword evidence="3" id="KW-1185">Reference proteome</keyword>
<organism evidence="2 3">
    <name type="scientific">Allosediminivita pacifica</name>
    <dbReference type="NCBI Taxonomy" id="1267769"/>
    <lineage>
        <taxon>Bacteria</taxon>
        <taxon>Pseudomonadati</taxon>
        <taxon>Pseudomonadota</taxon>
        <taxon>Alphaproteobacteria</taxon>
        <taxon>Rhodobacterales</taxon>
        <taxon>Paracoccaceae</taxon>
        <taxon>Allosediminivita</taxon>
    </lineage>
</organism>
<dbReference type="AlphaFoldDB" id="A0A2T6B7Q6"/>
<dbReference type="EMBL" id="QBKN01000002">
    <property type="protein sequence ID" value="PTX52068.1"/>
    <property type="molecule type" value="Genomic_DNA"/>
</dbReference>
<protein>
    <submittedName>
        <fullName evidence="2">Uncharacterized protein</fullName>
    </submittedName>
</protein>